<keyword evidence="4" id="KW-0548">Nucleotidyltransferase</keyword>
<comment type="catalytic activity">
    <reaction evidence="8">
        <text>DNA(n) + a 2'-deoxyribonucleoside 5'-triphosphate = DNA(n+1) + diphosphate</text>
        <dbReference type="Rhea" id="RHEA:22508"/>
        <dbReference type="Rhea" id="RHEA-COMP:17339"/>
        <dbReference type="Rhea" id="RHEA-COMP:17340"/>
        <dbReference type="ChEBI" id="CHEBI:33019"/>
        <dbReference type="ChEBI" id="CHEBI:61560"/>
        <dbReference type="ChEBI" id="CHEBI:173112"/>
        <dbReference type="EC" id="2.7.7.7"/>
    </reaction>
</comment>
<keyword evidence="3" id="KW-0808">Transferase</keyword>
<dbReference type="Pfam" id="PF03175">
    <property type="entry name" value="DNA_pol_B_2"/>
    <property type="match status" value="1"/>
</dbReference>
<dbReference type="GO" id="GO:0003887">
    <property type="term" value="F:DNA-directed DNA polymerase activity"/>
    <property type="evidence" value="ECO:0007669"/>
    <property type="project" value="UniProtKB-KW"/>
</dbReference>
<dbReference type="EC" id="2.7.7.7" evidence="2"/>
<keyword evidence="5" id="KW-0235">DNA replication</keyword>
<accession>A0A1D1UN54</accession>
<evidence type="ECO:0000256" key="7">
    <source>
        <dbReference type="ARBA" id="ARBA00023125"/>
    </source>
</evidence>
<comment type="similarity">
    <text evidence="1">Belongs to the DNA polymerase type-B family.</text>
</comment>
<dbReference type="OrthoDB" id="5871067at2759"/>
<reference evidence="10 11" key="1">
    <citation type="journal article" date="2016" name="Nat. Commun.">
        <title>Extremotolerant tardigrade genome and improved radiotolerance of human cultured cells by tardigrade-unique protein.</title>
        <authorList>
            <person name="Hashimoto T."/>
            <person name="Horikawa D.D."/>
            <person name="Saito Y."/>
            <person name="Kuwahara H."/>
            <person name="Kozuka-Hata H."/>
            <person name="Shin-I T."/>
            <person name="Minakuchi Y."/>
            <person name="Ohishi K."/>
            <person name="Motoyama A."/>
            <person name="Aizu T."/>
            <person name="Enomoto A."/>
            <person name="Kondo K."/>
            <person name="Tanaka S."/>
            <person name="Hara Y."/>
            <person name="Koshikawa S."/>
            <person name="Sagara H."/>
            <person name="Miura T."/>
            <person name="Yokobori S."/>
            <person name="Miyagawa K."/>
            <person name="Suzuki Y."/>
            <person name="Kubo T."/>
            <person name="Oyama M."/>
            <person name="Kohara Y."/>
            <person name="Fujiyama A."/>
            <person name="Arakawa K."/>
            <person name="Katayama T."/>
            <person name="Toyoda A."/>
            <person name="Kunieda T."/>
        </authorList>
    </citation>
    <scope>NUCLEOTIDE SEQUENCE [LARGE SCALE GENOMIC DNA]</scope>
    <source>
        <strain evidence="10 11">YOKOZUNA-1</strain>
    </source>
</reference>
<gene>
    <name evidence="10" type="primary">RvY_03449-1</name>
    <name evidence="10" type="synonym">RvY_03449.1</name>
    <name evidence="10" type="ORF">RvY_03449</name>
</gene>
<evidence type="ECO:0000313" key="10">
    <source>
        <dbReference type="EMBL" id="GAU91134.1"/>
    </source>
</evidence>
<evidence type="ECO:0000256" key="5">
    <source>
        <dbReference type="ARBA" id="ARBA00022705"/>
    </source>
</evidence>
<sequence>MAVLQDDRGVEEVFPAEDEPFGSPKICAFDGYFILKWLVNNDIMPKLIMNGNKIIQLDVNRPDDWNLTEPKEYPSLADFDYNSVPDGEKPAFLEWYHKDRGEKSNQYDVQKKMYTYCRMDVTVLRLCYQQFQDLYMTITNGLCPFVSAATIAGVCSVFWRTNFLQKDQIAILSSQGQSRSQSVVDVQWLEWTALNSTSISTIEVTAMRSRLASSWWMATAKRRARCSTSTAVV</sequence>
<evidence type="ECO:0000256" key="1">
    <source>
        <dbReference type="ARBA" id="ARBA00005755"/>
    </source>
</evidence>
<feature type="domain" description="DNA-directed DNA polymerase family B mitochondria/virus" evidence="9">
    <location>
        <begin position="88"/>
        <end position="173"/>
    </location>
</feature>
<dbReference type="EMBL" id="BDGG01000002">
    <property type="protein sequence ID" value="GAU91134.1"/>
    <property type="molecule type" value="Genomic_DNA"/>
</dbReference>
<evidence type="ECO:0000259" key="9">
    <source>
        <dbReference type="Pfam" id="PF03175"/>
    </source>
</evidence>
<dbReference type="SUPFAM" id="SSF53098">
    <property type="entry name" value="Ribonuclease H-like"/>
    <property type="match status" value="1"/>
</dbReference>
<dbReference type="Proteomes" id="UP000186922">
    <property type="component" value="Unassembled WGS sequence"/>
</dbReference>
<comment type="caution">
    <text evidence="10">The sequence shown here is derived from an EMBL/GenBank/DDBJ whole genome shotgun (WGS) entry which is preliminary data.</text>
</comment>
<proteinExistence type="inferred from homology"/>
<keyword evidence="6" id="KW-0239">DNA-directed DNA polymerase</keyword>
<evidence type="ECO:0000256" key="8">
    <source>
        <dbReference type="ARBA" id="ARBA00049244"/>
    </source>
</evidence>
<organism evidence="10 11">
    <name type="scientific">Ramazzottius varieornatus</name>
    <name type="common">Water bear</name>
    <name type="synonym">Tardigrade</name>
    <dbReference type="NCBI Taxonomy" id="947166"/>
    <lineage>
        <taxon>Eukaryota</taxon>
        <taxon>Metazoa</taxon>
        <taxon>Ecdysozoa</taxon>
        <taxon>Tardigrada</taxon>
        <taxon>Eutardigrada</taxon>
        <taxon>Parachela</taxon>
        <taxon>Hypsibioidea</taxon>
        <taxon>Ramazzottiidae</taxon>
        <taxon>Ramazzottius</taxon>
    </lineage>
</organism>
<dbReference type="InterPro" id="IPR012337">
    <property type="entry name" value="RNaseH-like_sf"/>
</dbReference>
<dbReference type="InterPro" id="IPR004868">
    <property type="entry name" value="DNA-dir_DNA_pol_B_mt/vir"/>
</dbReference>
<keyword evidence="11" id="KW-1185">Reference proteome</keyword>
<keyword evidence="7" id="KW-0238">DNA-binding</keyword>
<name>A0A1D1UN54_RAMVA</name>
<dbReference type="GO" id="GO:0006260">
    <property type="term" value="P:DNA replication"/>
    <property type="evidence" value="ECO:0007669"/>
    <property type="project" value="UniProtKB-KW"/>
</dbReference>
<dbReference type="GO" id="GO:0000166">
    <property type="term" value="F:nucleotide binding"/>
    <property type="evidence" value="ECO:0007669"/>
    <property type="project" value="InterPro"/>
</dbReference>
<dbReference type="GO" id="GO:0003677">
    <property type="term" value="F:DNA binding"/>
    <property type="evidence" value="ECO:0007669"/>
    <property type="project" value="UniProtKB-KW"/>
</dbReference>
<protein>
    <recommendedName>
        <fullName evidence="2">DNA-directed DNA polymerase</fullName>
        <ecNumber evidence="2">2.7.7.7</ecNumber>
    </recommendedName>
</protein>
<evidence type="ECO:0000256" key="2">
    <source>
        <dbReference type="ARBA" id="ARBA00012417"/>
    </source>
</evidence>
<evidence type="ECO:0000256" key="6">
    <source>
        <dbReference type="ARBA" id="ARBA00022932"/>
    </source>
</evidence>
<evidence type="ECO:0000256" key="4">
    <source>
        <dbReference type="ARBA" id="ARBA00022695"/>
    </source>
</evidence>
<evidence type="ECO:0000313" key="11">
    <source>
        <dbReference type="Proteomes" id="UP000186922"/>
    </source>
</evidence>
<dbReference type="AlphaFoldDB" id="A0A1D1UN54"/>
<evidence type="ECO:0000256" key="3">
    <source>
        <dbReference type="ARBA" id="ARBA00022679"/>
    </source>
</evidence>